<keyword evidence="1" id="KW-1133">Transmembrane helix</keyword>
<dbReference type="GO" id="GO:0000155">
    <property type="term" value="F:phosphorelay sensor kinase activity"/>
    <property type="evidence" value="ECO:0007669"/>
    <property type="project" value="InterPro"/>
</dbReference>
<feature type="transmembrane region" description="Helical" evidence="1">
    <location>
        <begin position="76"/>
        <end position="98"/>
    </location>
</feature>
<evidence type="ECO:0000259" key="2">
    <source>
        <dbReference type="Pfam" id="PF06580"/>
    </source>
</evidence>
<dbReference type="InterPro" id="IPR050640">
    <property type="entry name" value="Bact_2-comp_sensor_kinase"/>
</dbReference>
<reference evidence="3 4" key="1">
    <citation type="submission" date="2019-05" db="EMBL/GenBank/DDBJ databases">
        <authorList>
            <consortium name="Pathogen Informatics"/>
        </authorList>
    </citation>
    <scope>NUCLEOTIDE SEQUENCE [LARGE SCALE GENOMIC DNA]</scope>
    <source>
        <strain evidence="3 4">NCTC11429</strain>
    </source>
</reference>
<dbReference type="Gene3D" id="3.30.565.10">
    <property type="entry name" value="Histidine kinase-like ATPase, C-terminal domain"/>
    <property type="match status" value="1"/>
</dbReference>
<evidence type="ECO:0000313" key="4">
    <source>
        <dbReference type="Proteomes" id="UP000308196"/>
    </source>
</evidence>
<keyword evidence="3" id="KW-0418">Kinase</keyword>
<protein>
    <submittedName>
        <fullName evidence="3">Probable sensor-like histidine kinase YehU</fullName>
        <ecNumber evidence="3">2.7.13.3</ecNumber>
    </submittedName>
</protein>
<feature type="domain" description="Signal transduction histidine kinase internal region" evidence="2">
    <location>
        <begin position="193"/>
        <end position="271"/>
    </location>
</feature>
<sequence length="383" mass="44863">MYTRHKTIYLFLFHVQLAGSALAQSLTRGQMVELFSNMMFKKNYLYRNLFLMLFWFVLWFAVWIQVRQDMDAGNALLHSSAVVICSICISQFLSDSILPKAIKKQQMKTFVFKAIIFVLLLALLIGMVDAHFILHTQQLSGEERSTLLFVQSYKAIPSSLLINGTACGIRFYQEHANIQHAHNQLQQNFLESQIKLLQDQVNPHFMFNVLNHIHILMKKNVDMADYLLLKFSDILRYQLYECNQSFVLLSRELQYLQNFISIEQMRWGDELEVSCRWSQSTEDLHITPLLLICFVENAFKHVDRLPEQKGKISLHCVEEDGHFHFRISNSYHEYPRQVSSGPSGIGLENVKRRLELQYENNYTLTIEKRDDTFCVELNIDLNC</sequence>
<dbReference type="InterPro" id="IPR036890">
    <property type="entry name" value="HATPase_C_sf"/>
</dbReference>
<feature type="transmembrane region" description="Helical" evidence="1">
    <location>
        <begin position="110"/>
        <end position="134"/>
    </location>
</feature>
<dbReference type="GO" id="GO:0016020">
    <property type="term" value="C:membrane"/>
    <property type="evidence" value="ECO:0007669"/>
    <property type="project" value="InterPro"/>
</dbReference>
<dbReference type="AlphaFoldDB" id="A0A4U9W8K4"/>
<dbReference type="Proteomes" id="UP000308196">
    <property type="component" value="Chromosome"/>
</dbReference>
<dbReference type="PANTHER" id="PTHR34220:SF7">
    <property type="entry name" value="SENSOR HISTIDINE KINASE YPDA"/>
    <property type="match status" value="1"/>
</dbReference>
<evidence type="ECO:0000256" key="1">
    <source>
        <dbReference type="SAM" id="Phobius"/>
    </source>
</evidence>
<keyword evidence="1" id="KW-0812">Transmembrane</keyword>
<organism evidence="3 4">
    <name type="scientific">Sphingobacterium thalpophilum</name>
    <dbReference type="NCBI Taxonomy" id="259"/>
    <lineage>
        <taxon>Bacteria</taxon>
        <taxon>Pseudomonadati</taxon>
        <taxon>Bacteroidota</taxon>
        <taxon>Sphingobacteriia</taxon>
        <taxon>Sphingobacteriales</taxon>
        <taxon>Sphingobacteriaceae</taxon>
        <taxon>Sphingobacterium</taxon>
    </lineage>
</organism>
<accession>A0A4U9W8K4</accession>
<dbReference type="InterPro" id="IPR010559">
    <property type="entry name" value="Sig_transdc_His_kin_internal"/>
</dbReference>
<keyword evidence="3" id="KW-0808">Transferase</keyword>
<dbReference type="PANTHER" id="PTHR34220">
    <property type="entry name" value="SENSOR HISTIDINE KINASE YPDA"/>
    <property type="match status" value="1"/>
</dbReference>
<dbReference type="SUPFAM" id="SSF55874">
    <property type="entry name" value="ATPase domain of HSP90 chaperone/DNA topoisomerase II/histidine kinase"/>
    <property type="match status" value="1"/>
</dbReference>
<name>A0A4U9W8K4_9SPHI</name>
<dbReference type="KEGG" id="stha:NCTC11429_05260"/>
<dbReference type="STRING" id="1123265.GCA_000686625_00598"/>
<feature type="transmembrane region" description="Helical" evidence="1">
    <location>
        <begin position="44"/>
        <end position="64"/>
    </location>
</feature>
<gene>
    <name evidence="3" type="primary">yehU_15</name>
    <name evidence="3" type="ORF">NCTC11429_05260</name>
</gene>
<dbReference type="EMBL" id="LR590484">
    <property type="protein sequence ID" value="VTR55214.1"/>
    <property type="molecule type" value="Genomic_DNA"/>
</dbReference>
<dbReference type="Pfam" id="PF06580">
    <property type="entry name" value="His_kinase"/>
    <property type="match status" value="1"/>
</dbReference>
<evidence type="ECO:0000313" key="3">
    <source>
        <dbReference type="EMBL" id="VTR55214.1"/>
    </source>
</evidence>
<dbReference type="EC" id="2.7.13.3" evidence="3"/>
<keyword evidence="1" id="KW-0472">Membrane</keyword>
<proteinExistence type="predicted"/>